<dbReference type="PANTHER" id="PTHR23407:SF1">
    <property type="entry name" value="5-FORMYLTETRAHYDROFOLATE CYCLO-LIGASE"/>
    <property type="match status" value="1"/>
</dbReference>
<dbReference type="GO" id="GO:0035999">
    <property type="term" value="P:tetrahydrofolate interconversion"/>
    <property type="evidence" value="ECO:0007669"/>
    <property type="project" value="TreeGrafter"/>
</dbReference>
<dbReference type="InterPro" id="IPR002698">
    <property type="entry name" value="FTHF_cligase"/>
</dbReference>
<evidence type="ECO:0000313" key="7">
    <source>
        <dbReference type="Proteomes" id="UP000194420"/>
    </source>
</evidence>
<dbReference type="GO" id="GO:0005524">
    <property type="term" value="F:ATP binding"/>
    <property type="evidence" value="ECO:0007669"/>
    <property type="project" value="UniProtKB-KW"/>
</dbReference>
<dbReference type="InterPro" id="IPR024185">
    <property type="entry name" value="FTHF_cligase-like_sf"/>
</dbReference>
<protein>
    <recommendedName>
        <fullName evidence="5">5-formyltetrahydrofolate cyclo-ligase</fullName>
        <ecNumber evidence="5">6.3.3.2</ecNumber>
    </recommendedName>
</protein>
<dbReference type="GO" id="GO:0009396">
    <property type="term" value="P:folic acid-containing compound biosynthetic process"/>
    <property type="evidence" value="ECO:0007669"/>
    <property type="project" value="TreeGrafter"/>
</dbReference>
<dbReference type="PIRSF" id="PIRSF006806">
    <property type="entry name" value="FTHF_cligase"/>
    <property type="match status" value="1"/>
</dbReference>
<dbReference type="RefSeq" id="WP_086438411.1">
    <property type="nucleotide sequence ID" value="NZ_FXWG01000003.1"/>
</dbReference>
<evidence type="ECO:0000256" key="4">
    <source>
        <dbReference type="PIRSR" id="PIRSR006806-1"/>
    </source>
</evidence>
<sequence>MDKKSLRKQLRAARREHVAQLPDAMRGLVFRHPPAPLLGMIGDDAVIGLYRAMPEEAPTTSYAGFFQERGHTIALPRFTDPAGPMEFAYHSDPYGETDIEEGAFGLHQPLSDAEKLSPDVLFVPLVGFTERGERLGQGGGHYDRWLADNPDSLTIGLAWDCQKVEALPIEPHDQPLAAIVTPTRLYGPF</sequence>
<dbReference type="EMBL" id="FXWG01000003">
    <property type="protein sequence ID" value="SMQ74314.1"/>
    <property type="molecule type" value="Genomic_DNA"/>
</dbReference>
<dbReference type="Pfam" id="PF01812">
    <property type="entry name" value="5-FTHF_cyc-lig"/>
    <property type="match status" value="1"/>
</dbReference>
<accession>A0A1Y6FH99</accession>
<comment type="similarity">
    <text evidence="1 5">Belongs to the 5-formyltetrahydrofolate cyclo-ligase family.</text>
</comment>
<gene>
    <name evidence="6" type="ORF">SAMN06297468_2547</name>
</gene>
<organism evidence="6 7">
    <name type="scientific">Altererythrobacter xiamenensis</name>
    <dbReference type="NCBI Taxonomy" id="1316679"/>
    <lineage>
        <taxon>Bacteria</taxon>
        <taxon>Pseudomonadati</taxon>
        <taxon>Pseudomonadota</taxon>
        <taxon>Alphaproteobacteria</taxon>
        <taxon>Sphingomonadales</taxon>
        <taxon>Erythrobacteraceae</taxon>
        <taxon>Altererythrobacter</taxon>
    </lineage>
</organism>
<evidence type="ECO:0000256" key="2">
    <source>
        <dbReference type="ARBA" id="ARBA00022741"/>
    </source>
</evidence>
<comment type="catalytic activity">
    <reaction evidence="5">
        <text>(6S)-5-formyl-5,6,7,8-tetrahydrofolate + ATP = (6R)-5,10-methenyltetrahydrofolate + ADP + phosphate</text>
        <dbReference type="Rhea" id="RHEA:10488"/>
        <dbReference type="ChEBI" id="CHEBI:30616"/>
        <dbReference type="ChEBI" id="CHEBI:43474"/>
        <dbReference type="ChEBI" id="CHEBI:57455"/>
        <dbReference type="ChEBI" id="CHEBI:57457"/>
        <dbReference type="ChEBI" id="CHEBI:456216"/>
        <dbReference type="EC" id="6.3.3.2"/>
    </reaction>
</comment>
<dbReference type="GO" id="GO:0030272">
    <property type="term" value="F:5-formyltetrahydrofolate cyclo-ligase activity"/>
    <property type="evidence" value="ECO:0007669"/>
    <property type="project" value="UniProtKB-EC"/>
</dbReference>
<keyword evidence="5" id="KW-0460">Magnesium</keyword>
<dbReference type="InterPro" id="IPR037171">
    <property type="entry name" value="NagB/RpiA_transferase-like"/>
</dbReference>
<dbReference type="EC" id="6.3.3.2" evidence="5"/>
<feature type="binding site" evidence="4">
    <location>
        <begin position="134"/>
        <end position="142"/>
    </location>
    <ligand>
        <name>ATP</name>
        <dbReference type="ChEBI" id="CHEBI:30616"/>
    </ligand>
</feature>
<evidence type="ECO:0000256" key="1">
    <source>
        <dbReference type="ARBA" id="ARBA00010638"/>
    </source>
</evidence>
<keyword evidence="2 4" id="KW-0547">Nucleotide-binding</keyword>
<evidence type="ECO:0000313" key="6">
    <source>
        <dbReference type="EMBL" id="SMQ74314.1"/>
    </source>
</evidence>
<dbReference type="OrthoDB" id="9801938at2"/>
<evidence type="ECO:0000256" key="5">
    <source>
        <dbReference type="RuleBase" id="RU361279"/>
    </source>
</evidence>
<comment type="cofactor">
    <cofactor evidence="5">
        <name>Mg(2+)</name>
        <dbReference type="ChEBI" id="CHEBI:18420"/>
    </cofactor>
</comment>
<dbReference type="Proteomes" id="UP000194420">
    <property type="component" value="Unassembled WGS sequence"/>
</dbReference>
<proteinExistence type="inferred from homology"/>
<dbReference type="PANTHER" id="PTHR23407">
    <property type="entry name" value="ATPASE INHIBITOR/5-FORMYLTETRAHYDROFOLATE CYCLO-LIGASE"/>
    <property type="match status" value="1"/>
</dbReference>
<dbReference type="SUPFAM" id="SSF100950">
    <property type="entry name" value="NagB/RpiA/CoA transferase-like"/>
    <property type="match status" value="1"/>
</dbReference>
<keyword evidence="3 4" id="KW-0067">ATP-binding</keyword>
<feature type="binding site" evidence="4">
    <location>
        <position position="56"/>
    </location>
    <ligand>
        <name>substrate</name>
    </ligand>
</feature>
<evidence type="ECO:0000256" key="3">
    <source>
        <dbReference type="ARBA" id="ARBA00022840"/>
    </source>
</evidence>
<feature type="binding site" evidence="4">
    <location>
        <begin position="3"/>
        <end position="7"/>
    </location>
    <ligand>
        <name>ATP</name>
        <dbReference type="ChEBI" id="CHEBI:30616"/>
    </ligand>
</feature>
<keyword evidence="7" id="KW-1185">Reference proteome</keyword>
<name>A0A1Y6FH99_9SPHN</name>
<dbReference type="NCBIfam" id="TIGR02727">
    <property type="entry name" value="MTHFS_bact"/>
    <property type="match status" value="1"/>
</dbReference>
<dbReference type="GO" id="GO:0046872">
    <property type="term" value="F:metal ion binding"/>
    <property type="evidence" value="ECO:0007669"/>
    <property type="project" value="UniProtKB-KW"/>
</dbReference>
<keyword evidence="6" id="KW-0436">Ligase</keyword>
<keyword evidence="5" id="KW-0479">Metal-binding</keyword>
<dbReference type="AlphaFoldDB" id="A0A1Y6FH99"/>
<reference evidence="7" key="1">
    <citation type="submission" date="2017-04" db="EMBL/GenBank/DDBJ databases">
        <authorList>
            <person name="Varghese N."/>
            <person name="Submissions S."/>
        </authorList>
    </citation>
    <scope>NUCLEOTIDE SEQUENCE [LARGE SCALE GENOMIC DNA]</scope>
</reference>
<dbReference type="Gene3D" id="3.40.50.10420">
    <property type="entry name" value="NagB/RpiA/CoA transferase-like"/>
    <property type="match status" value="1"/>
</dbReference>